<reference evidence="2 3" key="1">
    <citation type="submission" date="2015-10" db="EMBL/GenBank/DDBJ databases">
        <title>The cercosporin biosynthetic gene cluster was horizontally transferred to several fungal lineages and shown to be expanded in Cercospora beticola based on microsynteny with recipient genomes.</title>
        <authorList>
            <person name="De Jonge R."/>
            <person name="Ebert M.K."/>
            <person name="Suttle J.C."/>
            <person name="Jurick Ii W.M."/>
            <person name="Secor G.A."/>
            <person name="Thomma B.P."/>
            <person name="Van De Peer Y."/>
            <person name="Bolton M.D."/>
        </authorList>
    </citation>
    <scope>NUCLEOTIDE SEQUENCE [LARGE SCALE GENOMIC DNA]</scope>
    <source>
        <strain evidence="2 3">09-40</strain>
    </source>
</reference>
<evidence type="ECO:0000313" key="3">
    <source>
        <dbReference type="Proteomes" id="UP000230605"/>
    </source>
</evidence>
<evidence type="ECO:0000313" key="2">
    <source>
        <dbReference type="EMBL" id="PIA92150.1"/>
    </source>
</evidence>
<proteinExistence type="predicted"/>
<dbReference type="EMBL" id="LKMD01000106">
    <property type="protein sequence ID" value="PIA92150.1"/>
    <property type="molecule type" value="Genomic_DNA"/>
</dbReference>
<sequence>MSLHSSYINSTNSTSTRKLMPKYNITGHPRNVHNLDQPNSAAHPCTGPTNIIVRNRSSNNPSRKPMSVMSGSPSNGAESGGGAMPASRISPVPIKLKFQPTAKLRPLKEEVLELIEPWRDDADNPPPFTAGELIVITLVLNDLPALRRKEIHAEILAAFQLYGVAAMVEYSIILDAQLNSPTGPIGVRLEDVVDGFQNAMKDFELPLTSVVGTGEEAGMDLYTITSSAARVYLRDRLSPPRQGTFNFMGLPTEIREKILKMLLVFPKPALTVGNRDTSGSRTESLKLGLLSREDKVEPAYGTMLTVQHHQIAVEPLKKTLALLGVSHQMRDEALPVFYRQNNFRFGSLDHLRKAIKNMTFETIEQIQDIRIVMSDHCSSRRSLPGYRQLSPKNLILLVPLYTSFGYFCSGSDEWDSTTPSETQLEKLNSLAELWDIVAVAKRAKHLSIQGAGFLGGWLREKIDSNDEMPKLPKTTTGIIERVCRRS</sequence>
<dbReference type="Proteomes" id="UP000230605">
    <property type="component" value="Chromosome 7"/>
</dbReference>
<protein>
    <submittedName>
        <fullName evidence="2">Uncharacterized protein</fullName>
    </submittedName>
</protein>
<dbReference type="PANTHER" id="PTHR42085">
    <property type="entry name" value="F-BOX DOMAIN-CONTAINING PROTEIN"/>
    <property type="match status" value="1"/>
</dbReference>
<dbReference type="InterPro" id="IPR038883">
    <property type="entry name" value="AN11006-like"/>
</dbReference>
<gene>
    <name evidence="2" type="ORF">CB0940_09262</name>
</gene>
<dbReference type="OrthoDB" id="3634130at2759"/>
<evidence type="ECO:0000256" key="1">
    <source>
        <dbReference type="SAM" id="MobiDB-lite"/>
    </source>
</evidence>
<feature type="region of interest" description="Disordered" evidence="1">
    <location>
        <begin position="1"/>
        <end position="88"/>
    </location>
</feature>
<comment type="caution">
    <text evidence="2">The sequence shown here is derived from an EMBL/GenBank/DDBJ whole genome shotgun (WGS) entry which is preliminary data.</text>
</comment>
<accession>A0A2G5HHY6</accession>
<dbReference type="PANTHER" id="PTHR42085:SF2">
    <property type="entry name" value="F-BOX DOMAIN-CONTAINING PROTEIN"/>
    <property type="match status" value="1"/>
</dbReference>
<organism evidence="2 3">
    <name type="scientific">Cercospora beticola</name>
    <name type="common">Sugarbeet leaf spot fungus</name>
    <dbReference type="NCBI Taxonomy" id="122368"/>
    <lineage>
        <taxon>Eukaryota</taxon>
        <taxon>Fungi</taxon>
        <taxon>Dikarya</taxon>
        <taxon>Ascomycota</taxon>
        <taxon>Pezizomycotina</taxon>
        <taxon>Dothideomycetes</taxon>
        <taxon>Dothideomycetidae</taxon>
        <taxon>Mycosphaerellales</taxon>
        <taxon>Mycosphaerellaceae</taxon>
        <taxon>Cercospora</taxon>
    </lineage>
</organism>
<dbReference type="AlphaFoldDB" id="A0A2G5HHY6"/>
<name>A0A2G5HHY6_CERBT</name>